<dbReference type="RefSeq" id="WP_379049936.1">
    <property type="nucleotide sequence ID" value="NZ_JBHUIK010000001.1"/>
</dbReference>
<protein>
    <recommendedName>
        <fullName evidence="5">Lipoprotein</fullName>
    </recommendedName>
</protein>
<dbReference type="PROSITE" id="PS51257">
    <property type="entry name" value="PROKAR_LIPOPROTEIN"/>
    <property type="match status" value="1"/>
</dbReference>
<dbReference type="Proteomes" id="UP001597318">
    <property type="component" value="Unassembled WGS sequence"/>
</dbReference>
<reference evidence="4" key="1">
    <citation type="journal article" date="2019" name="Int. J. Syst. Evol. Microbiol.">
        <title>The Global Catalogue of Microorganisms (GCM) 10K type strain sequencing project: providing services to taxonomists for standard genome sequencing and annotation.</title>
        <authorList>
            <consortium name="The Broad Institute Genomics Platform"/>
            <consortium name="The Broad Institute Genome Sequencing Center for Infectious Disease"/>
            <person name="Wu L."/>
            <person name="Ma J."/>
        </authorList>
    </citation>
    <scope>NUCLEOTIDE SEQUENCE [LARGE SCALE GENOMIC DNA]</scope>
    <source>
        <strain evidence="4">CGMCC 1.15474</strain>
    </source>
</reference>
<sequence>MKLQSLILLIALITFLTSCSNESYQHAIDQGMKELGQKNYHQAAIYFELALNEKEGDRNAASYFDQATNMERAKKAYKEKDYESAIKSLDVVINEQNGLKTVQDEAETLKKQILADNDQTSLVEQKIAYINKLIEKNNVSEAKKELEELQATITSNEILKQYESKMNELIKKVELTTSEKDENEQPINSTIDGTEKEKKEEKIEKQKEKKSKQDTISYQHYTNERYGFSLKVPSNLKMAPPPTNGDGVRFYSEDFEVTAYGNHTNIISENETIETYYNEDLNSIPVNIAYKRLTANWYVLSYEQNGLITYKKFFFGNEVANTIIMTYPASEQSKYGNSVTHIIESFRSSAY</sequence>
<accession>A0ABW5BSS0</accession>
<evidence type="ECO:0000313" key="4">
    <source>
        <dbReference type="Proteomes" id="UP001597318"/>
    </source>
</evidence>
<evidence type="ECO:0008006" key="5">
    <source>
        <dbReference type="Google" id="ProtNLM"/>
    </source>
</evidence>
<feature type="region of interest" description="Disordered" evidence="1">
    <location>
        <begin position="177"/>
        <end position="215"/>
    </location>
</feature>
<proteinExistence type="predicted"/>
<evidence type="ECO:0000313" key="3">
    <source>
        <dbReference type="EMBL" id="MFD2212609.1"/>
    </source>
</evidence>
<organism evidence="3 4">
    <name type="scientific">Metabacillus endolithicus</name>
    <dbReference type="NCBI Taxonomy" id="1535204"/>
    <lineage>
        <taxon>Bacteria</taxon>
        <taxon>Bacillati</taxon>
        <taxon>Bacillota</taxon>
        <taxon>Bacilli</taxon>
        <taxon>Bacillales</taxon>
        <taxon>Bacillaceae</taxon>
        <taxon>Metabacillus</taxon>
    </lineage>
</organism>
<gene>
    <name evidence="3" type="ORF">ACFSKK_02655</name>
</gene>
<feature type="signal peptide" evidence="2">
    <location>
        <begin position="1"/>
        <end position="20"/>
    </location>
</feature>
<name>A0ABW5BSS0_9BACI</name>
<keyword evidence="4" id="KW-1185">Reference proteome</keyword>
<comment type="caution">
    <text evidence="3">The sequence shown here is derived from an EMBL/GenBank/DDBJ whole genome shotgun (WGS) entry which is preliminary data.</text>
</comment>
<feature type="compositionally biased region" description="Basic and acidic residues" evidence="1">
    <location>
        <begin position="193"/>
        <end position="213"/>
    </location>
</feature>
<evidence type="ECO:0000256" key="2">
    <source>
        <dbReference type="SAM" id="SignalP"/>
    </source>
</evidence>
<feature type="chain" id="PRO_5045812021" description="Lipoprotein" evidence="2">
    <location>
        <begin position="21"/>
        <end position="351"/>
    </location>
</feature>
<evidence type="ECO:0000256" key="1">
    <source>
        <dbReference type="SAM" id="MobiDB-lite"/>
    </source>
</evidence>
<dbReference type="EMBL" id="JBHUIK010000001">
    <property type="protein sequence ID" value="MFD2212609.1"/>
    <property type="molecule type" value="Genomic_DNA"/>
</dbReference>
<keyword evidence="2" id="KW-0732">Signal</keyword>